<feature type="domain" description="DUF5926" evidence="2">
    <location>
        <begin position="38"/>
        <end position="304"/>
    </location>
</feature>
<proteinExistence type="predicted"/>
<dbReference type="InterPro" id="IPR045970">
    <property type="entry name" value="DUF5926"/>
</dbReference>
<evidence type="ECO:0000313" key="3">
    <source>
        <dbReference type="EMBL" id="KGM18108.1"/>
    </source>
</evidence>
<reference evidence="3 4" key="1">
    <citation type="submission" date="2014-10" db="EMBL/GenBank/DDBJ databases">
        <title>Whole Genome sequence of Corynebacterium auriscanis strain CIP 106629.</title>
        <authorList>
            <person name="Hassan S.S."/>
            <person name="Jamal S.B."/>
            <person name="Tiwari S."/>
            <person name="Oliveira L.D.C."/>
            <person name="Souza F."/>
            <person name="Mariano D.C."/>
            <person name="Almeida S."/>
            <person name="Dorella F."/>
            <person name="Pereira F."/>
            <person name="Carvalho A."/>
            <person name="Leal C.A."/>
            <person name="Soares S.D.C."/>
            <person name="Figueiredo H.C."/>
            <person name="Silva A."/>
            <person name="Azevedo V.A."/>
        </authorList>
    </citation>
    <scope>NUCLEOTIDE SEQUENCE [LARGE SCALE GENOMIC DNA]</scope>
    <source>
        <strain evidence="3 4">CIP 106629</strain>
    </source>
</reference>
<dbReference type="Pfam" id="PF19348">
    <property type="entry name" value="DUF5926"/>
    <property type="match status" value="1"/>
</dbReference>
<feature type="compositionally biased region" description="Basic and acidic residues" evidence="1">
    <location>
        <begin position="26"/>
        <end position="38"/>
    </location>
</feature>
<keyword evidence="4" id="KW-1185">Reference proteome</keyword>
<dbReference type="Proteomes" id="UP000030145">
    <property type="component" value="Unassembled WGS sequence"/>
</dbReference>
<accession>A0A0A2DG05</accession>
<evidence type="ECO:0000259" key="2">
    <source>
        <dbReference type="Pfam" id="PF19348"/>
    </source>
</evidence>
<dbReference type="EMBL" id="JRVJ01000022">
    <property type="protein sequence ID" value="KGM18108.1"/>
    <property type="molecule type" value="Genomic_DNA"/>
</dbReference>
<dbReference type="AlphaFoldDB" id="A0A0A2DG05"/>
<comment type="caution">
    <text evidence="3">The sequence shown here is derived from an EMBL/GenBank/DDBJ whole genome shotgun (WGS) entry which is preliminary data.</text>
</comment>
<organism evidence="3 4">
    <name type="scientific">Corynebacterium auriscanis</name>
    <dbReference type="NCBI Taxonomy" id="99807"/>
    <lineage>
        <taxon>Bacteria</taxon>
        <taxon>Bacillati</taxon>
        <taxon>Actinomycetota</taxon>
        <taxon>Actinomycetes</taxon>
        <taxon>Mycobacteriales</taxon>
        <taxon>Corynebacteriaceae</taxon>
        <taxon>Corynebacterium</taxon>
    </lineage>
</organism>
<dbReference type="GeneID" id="300551925"/>
<feature type="region of interest" description="Disordered" evidence="1">
    <location>
        <begin position="1"/>
        <end position="38"/>
    </location>
</feature>
<name>A0A0A2DG05_9CORY</name>
<protein>
    <submittedName>
        <fullName evidence="3">Preprotein translocase subunit SecA</fullName>
    </submittedName>
</protein>
<evidence type="ECO:0000313" key="4">
    <source>
        <dbReference type="Proteomes" id="UP000030145"/>
    </source>
</evidence>
<dbReference type="RefSeq" id="WP_035115953.1">
    <property type="nucleotide sequence ID" value="NZ_CP047046.1"/>
</dbReference>
<sequence>MAKKKKNNEQLPEGMSRRQAKLAARAAERAKLQKDPRPYDGFAMEADLIALQEFVPSAHFTPEVKGIDRKVSIVSVLPGAVAALLRSAEDGGDAYVALQTQHRGNNPHRDLAFVLNWVKSAEPGQSLEVGIADGSEPELTEFLDKSTQEDITVSQDFNWWLTEAQQGNPQVMATLQRANDSVLPSHRVDADIKGAAWWIDPGEKAHIRWVRQEDEIELLNALARLHAAGELHLGEGSKFAGVFRTHGVLVPVWDLDNTREYGAWTAGLEALDRKLDAALGNSEALTADEQKAKQTIISREVTIR</sequence>
<evidence type="ECO:0000256" key="1">
    <source>
        <dbReference type="SAM" id="MobiDB-lite"/>
    </source>
</evidence>
<gene>
    <name evidence="3" type="ORF">MA47_10195</name>
</gene>